<dbReference type="Proteomes" id="UP000807115">
    <property type="component" value="Chromosome 6"/>
</dbReference>
<gene>
    <name evidence="4" type="ORF">BDA96_06G031100</name>
</gene>
<sequence>MAEEVDEIKEPSLVAAGGELDRTAATTESLPQISNLEWGKAACTEDAIQKCVAAGAFHPGELIEWRAPIKDETPRLSILEDQFVILSLTHIICGLRLDASDFLVSVLNHYRLEWSHLTPNSITALSLFAHLCESYMEVPPTVEVFTHFYSLYRNMKGETKALGSVYFRLRDRMKKSYPLYYLKASQFSWVTLWFYAKVPQSCRLTFRCDALEEKGNWKDLLPLSPEQEKQVLQIMELSNQGLTGADIVHDYLKHRISPLRRRTHSACDYSGPSDHTSDLDKGLPVEDIESKLSYLLDLKKMRVKQPTNRPNVPTSLVRASANDHANQPLGLLNVPSTHEAKKKALQEITASIKTRKSSMITYKSKVRRASLQRYTRQSAGLRKVAVPPPLEIDPSPIQGSDPEEEILDAITNITTASSPNQGVEQKSIEHPAEVKEGKIAELTKPTFSVIGAKRKASAPRSRSQRRAKYSLLSVVTKPRISSLDTGSIKGTSSTKEAVLALNSRPLELAQCPPASLAEEAGNGALFVLANVVGSRPKVVEDSMLNVLLNQPVRDFSRKEVDPAQSISEIVREQEAIEVSPAIPVHNRKEINSEAIWEQMQKVQSEYVSFSVAASSELLEQAKKLVMENRRLKDRQIMLEQQVKDLEDSKMLLMKEAEQETFKIKEENIKLKDENKDLEDSRRLLTERMTEAEQEAFKIVEENIKLKDENKGQKQKIEELSKHNESTLGALVQKCTEANRQKEEAAQLIKEKEELQARVSRVNDLLKLVSSTLG</sequence>
<feature type="region of interest" description="Disordered" evidence="2">
    <location>
        <begin position="263"/>
        <end position="282"/>
    </location>
</feature>
<dbReference type="AlphaFoldDB" id="A0A921QNS6"/>
<evidence type="ECO:0000256" key="2">
    <source>
        <dbReference type="SAM" id="MobiDB-lite"/>
    </source>
</evidence>
<reference evidence="4" key="1">
    <citation type="journal article" date="2019" name="BMC Genomics">
        <title>A new reference genome for Sorghum bicolor reveals high levels of sequence similarity between sweet and grain genotypes: implications for the genetics of sugar metabolism.</title>
        <authorList>
            <person name="Cooper E.A."/>
            <person name="Brenton Z.W."/>
            <person name="Flinn B.S."/>
            <person name="Jenkins J."/>
            <person name="Shu S."/>
            <person name="Flowers D."/>
            <person name="Luo F."/>
            <person name="Wang Y."/>
            <person name="Xia P."/>
            <person name="Barry K."/>
            <person name="Daum C."/>
            <person name="Lipzen A."/>
            <person name="Yoshinaga Y."/>
            <person name="Schmutz J."/>
            <person name="Saski C."/>
            <person name="Vermerris W."/>
            <person name="Kresovich S."/>
        </authorList>
    </citation>
    <scope>NUCLEOTIDE SEQUENCE</scope>
</reference>
<keyword evidence="1" id="KW-0175">Coiled coil</keyword>
<comment type="caution">
    <text evidence="4">The sequence shown here is derived from an EMBL/GenBank/DDBJ whole genome shotgun (WGS) entry which is preliminary data.</text>
</comment>
<name>A0A921QNS6_SORBI</name>
<proteinExistence type="predicted"/>
<organism evidence="4 5">
    <name type="scientific">Sorghum bicolor</name>
    <name type="common">Sorghum</name>
    <name type="synonym">Sorghum vulgare</name>
    <dbReference type="NCBI Taxonomy" id="4558"/>
    <lineage>
        <taxon>Eukaryota</taxon>
        <taxon>Viridiplantae</taxon>
        <taxon>Streptophyta</taxon>
        <taxon>Embryophyta</taxon>
        <taxon>Tracheophyta</taxon>
        <taxon>Spermatophyta</taxon>
        <taxon>Magnoliopsida</taxon>
        <taxon>Liliopsida</taxon>
        <taxon>Poales</taxon>
        <taxon>Poaceae</taxon>
        <taxon>PACMAD clade</taxon>
        <taxon>Panicoideae</taxon>
        <taxon>Andropogonodae</taxon>
        <taxon>Andropogoneae</taxon>
        <taxon>Sorghinae</taxon>
        <taxon>Sorghum</taxon>
    </lineage>
</organism>
<feature type="coiled-coil region" evidence="1">
    <location>
        <begin position="614"/>
        <end position="764"/>
    </location>
</feature>
<dbReference type="Pfam" id="PF04195">
    <property type="entry name" value="Transposase_28"/>
    <property type="match status" value="1"/>
</dbReference>
<evidence type="ECO:0000256" key="1">
    <source>
        <dbReference type="SAM" id="Coils"/>
    </source>
</evidence>
<evidence type="ECO:0000313" key="5">
    <source>
        <dbReference type="Proteomes" id="UP000807115"/>
    </source>
</evidence>
<dbReference type="PANTHER" id="PTHR33026">
    <property type="entry name" value="OS06G0360600 PROTEIN"/>
    <property type="match status" value="1"/>
</dbReference>
<dbReference type="InterPro" id="IPR007321">
    <property type="entry name" value="Transposase_28"/>
</dbReference>
<dbReference type="EMBL" id="CM027685">
    <property type="protein sequence ID" value="KAG0525153.1"/>
    <property type="molecule type" value="Genomic_DNA"/>
</dbReference>
<feature type="domain" description="Transposase (putative) gypsy type" evidence="3">
    <location>
        <begin position="86"/>
        <end position="152"/>
    </location>
</feature>
<accession>A0A921QNS6</accession>
<evidence type="ECO:0000259" key="3">
    <source>
        <dbReference type="Pfam" id="PF04195"/>
    </source>
</evidence>
<reference evidence="4" key="2">
    <citation type="submission" date="2020-10" db="EMBL/GenBank/DDBJ databases">
        <authorList>
            <person name="Cooper E.A."/>
            <person name="Brenton Z.W."/>
            <person name="Flinn B.S."/>
            <person name="Jenkins J."/>
            <person name="Shu S."/>
            <person name="Flowers D."/>
            <person name="Luo F."/>
            <person name="Wang Y."/>
            <person name="Xia P."/>
            <person name="Barry K."/>
            <person name="Daum C."/>
            <person name="Lipzen A."/>
            <person name="Yoshinaga Y."/>
            <person name="Schmutz J."/>
            <person name="Saski C."/>
            <person name="Vermerris W."/>
            <person name="Kresovich S."/>
        </authorList>
    </citation>
    <scope>NUCLEOTIDE SEQUENCE</scope>
</reference>
<protein>
    <recommendedName>
        <fullName evidence="3">Transposase (putative) gypsy type domain-containing protein</fullName>
    </recommendedName>
</protein>
<evidence type="ECO:0000313" key="4">
    <source>
        <dbReference type="EMBL" id="KAG0525153.1"/>
    </source>
</evidence>
<dbReference type="PANTHER" id="PTHR33026:SF6">
    <property type="entry name" value="AMINOTRANSFERASE-LIKE PLANT MOBILE DOMAIN-CONTAINING PROTEIN"/>
    <property type="match status" value="1"/>
</dbReference>